<evidence type="ECO:0000313" key="13">
    <source>
        <dbReference type="Proteomes" id="UP000179023"/>
    </source>
</evidence>
<dbReference type="Pfam" id="PF01467">
    <property type="entry name" value="CTP_transf_like"/>
    <property type="match status" value="1"/>
</dbReference>
<reference evidence="12 13" key="1">
    <citation type="journal article" date="2016" name="Nat. Commun.">
        <title>Thousands of microbial genomes shed light on interconnected biogeochemical processes in an aquifer system.</title>
        <authorList>
            <person name="Anantharaman K."/>
            <person name="Brown C.T."/>
            <person name="Hug L.A."/>
            <person name="Sharon I."/>
            <person name="Castelle C.J."/>
            <person name="Probst A.J."/>
            <person name="Thomas B.C."/>
            <person name="Singh A."/>
            <person name="Wilkins M.J."/>
            <person name="Karaoz U."/>
            <person name="Brodie E.L."/>
            <person name="Williams K.H."/>
            <person name="Hubbard S.S."/>
            <person name="Banfield J.F."/>
        </authorList>
    </citation>
    <scope>NUCLEOTIDE SEQUENCE [LARGE SCALE GENOMIC DNA]</scope>
</reference>
<dbReference type="HAMAP" id="MF_00244">
    <property type="entry name" value="NaMN_adenylyltr"/>
    <property type="match status" value="1"/>
</dbReference>
<keyword evidence="8 10" id="KW-0520">NAD</keyword>
<dbReference type="UniPathway" id="UPA00253">
    <property type="reaction ID" value="UER00332"/>
</dbReference>
<dbReference type="Gene3D" id="3.40.50.620">
    <property type="entry name" value="HUPs"/>
    <property type="match status" value="1"/>
</dbReference>
<dbReference type="NCBIfam" id="TIGR00125">
    <property type="entry name" value="cyt_tran_rel"/>
    <property type="match status" value="1"/>
</dbReference>
<evidence type="ECO:0000256" key="7">
    <source>
        <dbReference type="ARBA" id="ARBA00022840"/>
    </source>
</evidence>
<proteinExistence type="inferred from homology"/>
<evidence type="ECO:0000256" key="9">
    <source>
        <dbReference type="ARBA" id="ARBA00048721"/>
    </source>
</evidence>
<comment type="similarity">
    <text evidence="10">Belongs to the NadD family.</text>
</comment>
<name>A0A1G2KHZ3_9BACT</name>
<protein>
    <recommendedName>
        <fullName evidence="10">Probable nicotinate-nucleotide adenylyltransferase</fullName>
        <ecNumber evidence="10">2.7.7.18</ecNumber>
    </recommendedName>
    <alternativeName>
        <fullName evidence="10">Deamido-NAD(+) diphosphorylase</fullName>
    </alternativeName>
    <alternativeName>
        <fullName evidence="10">Deamido-NAD(+) pyrophosphorylase</fullName>
    </alternativeName>
    <alternativeName>
        <fullName evidence="10">Nicotinate mononucleotide adenylyltransferase</fullName>
        <shortName evidence="10">NaMN adenylyltransferase</shortName>
    </alternativeName>
</protein>
<dbReference type="CDD" id="cd02165">
    <property type="entry name" value="NMNAT"/>
    <property type="match status" value="1"/>
</dbReference>
<dbReference type="NCBIfam" id="TIGR00482">
    <property type="entry name" value="nicotinate (nicotinamide) nucleotide adenylyltransferase"/>
    <property type="match status" value="1"/>
</dbReference>
<evidence type="ECO:0000256" key="10">
    <source>
        <dbReference type="HAMAP-Rule" id="MF_00244"/>
    </source>
</evidence>
<dbReference type="Proteomes" id="UP000179023">
    <property type="component" value="Unassembled WGS sequence"/>
</dbReference>
<dbReference type="GO" id="GO:0009435">
    <property type="term" value="P:NAD+ biosynthetic process"/>
    <property type="evidence" value="ECO:0007669"/>
    <property type="project" value="UniProtKB-UniRule"/>
</dbReference>
<keyword evidence="4 10" id="KW-0808">Transferase</keyword>
<evidence type="ECO:0000256" key="3">
    <source>
        <dbReference type="ARBA" id="ARBA00022642"/>
    </source>
</evidence>
<comment type="pathway">
    <text evidence="2 10">Cofactor biosynthesis; NAD(+) biosynthesis; deamido-NAD(+) from nicotinate D-ribonucleotide: step 1/1.</text>
</comment>
<dbReference type="InterPro" id="IPR004821">
    <property type="entry name" value="Cyt_trans-like"/>
</dbReference>
<gene>
    <name evidence="10" type="primary">nadD</name>
    <name evidence="12" type="ORF">A3C07_02745</name>
</gene>
<dbReference type="EC" id="2.7.7.18" evidence="10"/>
<keyword evidence="3 10" id="KW-0662">Pyridine nucleotide biosynthesis</keyword>
<dbReference type="SUPFAM" id="SSF52374">
    <property type="entry name" value="Nucleotidylyl transferase"/>
    <property type="match status" value="1"/>
</dbReference>
<comment type="function">
    <text evidence="1 10">Catalyzes the reversible adenylation of nicotinate mononucleotide (NaMN) to nicotinic acid adenine dinucleotide (NaAD).</text>
</comment>
<evidence type="ECO:0000256" key="8">
    <source>
        <dbReference type="ARBA" id="ARBA00023027"/>
    </source>
</evidence>
<dbReference type="PANTHER" id="PTHR39321:SF3">
    <property type="entry name" value="PHOSPHOPANTETHEINE ADENYLYLTRANSFERASE"/>
    <property type="match status" value="1"/>
</dbReference>
<evidence type="ECO:0000259" key="11">
    <source>
        <dbReference type="Pfam" id="PF01467"/>
    </source>
</evidence>
<organism evidence="12 13">
    <name type="scientific">Candidatus Sungbacteria bacterium RIFCSPHIGHO2_02_FULL_47_11</name>
    <dbReference type="NCBI Taxonomy" id="1802270"/>
    <lineage>
        <taxon>Bacteria</taxon>
        <taxon>Candidatus Sungiibacteriota</taxon>
    </lineage>
</organism>
<evidence type="ECO:0000256" key="5">
    <source>
        <dbReference type="ARBA" id="ARBA00022695"/>
    </source>
</evidence>
<dbReference type="GO" id="GO:0005524">
    <property type="term" value="F:ATP binding"/>
    <property type="evidence" value="ECO:0007669"/>
    <property type="project" value="UniProtKB-KW"/>
</dbReference>
<dbReference type="InterPro" id="IPR005248">
    <property type="entry name" value="NadD/NMNAT"/>
</dbReference>
<evidence type="ECO:0000256" key="6">
    <source>
        <dbReference type="ARBA" id="ARBA00022741"/>
    </source>
</evidence>
<evidence type="ECO:0000256" key="1">
    <source>
        <dbReference type="ARBA" id="ARBA00002324"/>
    </source>
</evidence>
<evidence type="ECO:0000256" key="4">
    <source>
        <dbReference type="ARBA" id="ARBA00022679"/>
    </source>
</evidence>
<dbReference type="STRING" id="1802270.A3C07_02745"/>
<evidence type="ECO:0000256" key="2">
    <source>
        <dbReference type="ARBA" id="ARBA00005019"/>
    </source>
</evidence>
<dbReference type="EMBL" id="MHQI01000049">
    <property type="protein sequence ID" value="OGZ99054.1"/>
    <property type="molecule type" value="Genomic_DNA"/>
</dbReference>
<sequence length="202" mass="23497">MPISQKKKKIIIYGGAFSPPHLGHATVAESAIRLFPCDELWLMPTANRRDKTIQAEKKHRLAMLTHMKNELFSELPLPVKISRIECDQKRLTTTYETLRQLKKHYPQYSFYLLIGSDIVGDIEKKWVCGKKLFKTAHFVISKRHPYPVPRKLPPQSTVLQKESRSLDFSSTFIRNLIKNGHSGVPYITPKVARYIKKHKLYR</sequence>
<feature type="domain" description="Cytidyltransferase-like" evidence="11">
    <location>
        <begin position="12"/>
        <end position="175"/>
    </location>
</feature>
<dbReference type="PANTHER" id="PTHR39321">
    <property type="entry name" value="NICOTINATE-NUCLEOTIDE ADENYLYLTRANSFERASE-RELATED"/>
    <property type="match status" value="1"/>
</dbReference>
<keyword evidence="7 10" id="KW-0067">ATP-binding</keyword>
<dbReference type="AlphaFoldDB" id="A0A1G2KHZ3"/>
<accession>A0A1G2KHZ3</accession>
<comment type="caution">
    <text evidence="12">The sequence shown here is derived from an EMBL/GenBank/DDBJ whole genome shotgun (WGS) entry which is preliminary data.</text>
</comment>
<keyword evidence="6 10" id="KW-0547">Nucleotide-binding</keyword>
<evidence type="ECO:0000313" key="12">
    <source>
        <dbReference type="EMBL" id="OGZ99054.1"/>
    </source>
</evidence>
<keyword evidence="5 10" id="KW-0548">Nucleotidyltransferase</keyword>
<comment type="catalytic activity">
    <reaction evidence="9 10">
        <text>nicotinate beta-D-ribonucleotide + ATP + H(+) = deamido-NAD(+) + diphosphate</text>
        <dbReference type="Rhea" id="RHEA:22860"/>
        <dbReference type="ChEBI" id="CHEBI:15378"/>
        <dbReference type="ChEBI" id="CHEBI:30616"/>
        <dbReference type="ChEBI" id="CHEBI:33019"/>
        <dbReference type="ChEBI" id="CHEBI:57502"/>
        <dbReference type="ChEBI" id="CHEBI:58437"/>
        <dbReference type="EC" id="2.7.7.18"/>
    </reaction>
</comment>
<dbReference type="GO" id="GO:0004515">
    <property type="term" value="F:nicotinate-nucleotide adenylyltransferase activity"/>
    <property type="evidence" value="ECO:0007669"/>
    <property type="project" value="UniProtKB-UniRule"/>
</dbReference>
<dbReference type="InterPro" id="IPR014729">
    <property type="entry name" value="Rossmann-like_a/b/a_fold"/>
</dbReference>